<dbReference type="GO" id="GO:0006508">
    <property type="term" value="P:proteolysis"/>
    <property type="evidence" value="ECO:0007669"/>
    <property type="project" value="UniProtKB-KW"/>
</dbReference>
<dbReference type="InterPro" id="IPR000169">
    <property type="entry name" value="Pept_cys_AS"/>
</dbReference>
<dbReference type="Pfam" id="PF08246">
    <property type="entry name" value="Inhibitor_I29"/>
    <property type="match status" value="1"/>
</dbReference>
<accession>A0A183SGP1</accession>
<reference evidence="11" key="1">
    <citation type="submission" date="2016-06" db="UniProtKB">
        <authorList>
            <consortium name="WormBaseParasite"/>
        </authorList>
    </citation>
    <scope>IDENTIFICATION</scope>
</reference>
<dbReference type="PROSITE" id="PS00639">
    <property type="entry name" value="THIOL_PROTEASE_HIS"/>
    <property type="match status" value="1"/>
</dbReference>
<evidence type="ECO:0000256" key="1">
    <source>
        <dbReference type="ARBA" id="ARBA00008455"/>
    </source>
</evidence>
<sequence>MFGQKQPVQGDAHKGRHGGIQQDDIKLLCKFNFVCLLRGRKQNKFGKVYWERFTSYNWYLIFANYSEIAKRILPDIVQQSAFSNSSTVSKKFLEAQKSCELCLNTRGWTVGETYVRRELWKAWKLAFKKNYFSMEEEIQRKRAFFNNLDFIIRHNQRYRHHLETYAVRLNEFSDLTPHEFAEKYLCLRGMALMKLRRQAAISLPLNGTLPDSVNWHEEGAVTSVKNQGQCGACWSFSANGAIEGAVQIKTGALRSLSEQQLMDCSWDYGNQGCNGGLMPQAFQYAQKYGVEAEVDYKYTAKDGVCRYRADLVVANVTGYAELPHGDELSLQWAVATKGPISVGIDASDPGFMSYSHGVFVSKTCSPDALNHGVLVIGYGTEDQLPYWLVKNSWGRSWGEHGYVKMTRNRNNMCGIASMARWTVGENFVRRELWKAWKLTFKKNYFSMGEEIQHKRACFDHIDFIIRHNQRYCHNMETYTKYLCLRRMMQTKVSRHPAISVPLETDIHDSVNWNQKGAFTSVKNQGQRGACWSSSANGAIEGAIQFKTGALHSLSEQQLMDCSWDYGLLERPKDGVGRDRADLVVAKITGYSELPDGDEPSLQWAVATIGPISVGLDATDPGFMAYSHGVFGSKTFSSTERDHAVLAVG</sequence>
<dbReference type="PRINTS" id="PR00705">
    <property type="entry name" value="PAPAIN"/>
</dbReference>
<organism evidence="11">
    <name type="scientific">Schistocephalus solidus</name>
    <name type="common">Tapeworm</name>
    <dbReference type="NCBI Taxonomy" id="70667"/>
    <lineage>
        <taxon>Eukaryota</taxon>
        <taxon>Metazoa</taxon>
        <taxon>Spiralia</taxon>
        <taxon>Lophotrochozoa</taxon>
        <taxon>Platyhelminthes</taxon>
        <taxon>Cestoda</taxon>
        <taxon>Eucestoda</taxon>
        <taxon>Diphyllobothriidea</taxon>
        <taxon>Diphyllobothriidae</taxon>
        <taxon>Schistocephalus</taxon>
    </lineage>
</organism>
<keyword evidence="6" id="KW-1015">Disulfide bond</keyword>
<evidence type="ECO:0000313" key="11">
    <source>
        <dbReference type="WBParaSite" id="SSLN_0000349201-mRNA-1"/>
    </source>
</evidence>
<dbReference type="Proteomes" id="UP000275846">
    <property type="component" value="Unassembled WGS sequence"/>
</dbReference>
<evidence type="ECO:0000256" key="6">
    <source>
        <dbReference type="ARBA" id="ARBA00023157"/>
    </source>
</evidence>
<dbReference type="PROSITE" id="PS00139">
    <property type="entry name" value="THIOL_PROTEASE_CYS"/>
    <property type="match status" value="2"/>
</dbReference>
<evidence type="ECO:0000256" key="4">
    <source>
        <dbReference type="ARBA" id="ARBA00022807"/>
    </source>
</evidence>
<dbReference type="InterPro" id="IPR000668">
    <property type="entry name" value="Peptidase_C1A_C"/>
</dbReference>
<feature type="domain" description="Peptidase C1A papain C-terminal" evidence="7">
    <location>
        <begin position="506"/>
        <end position="648"/>
    </location>
</feature>
<dbReference type="AlphaFoldDB" id="A0A183SGP1"/>
<dbReference type="WBParaSite" id="SSLN_0000349201-mRNA-1">
    <property type="protein sequence ID" value="SSLN_0000349201-mRNA-1"/>
    <property type="gene ID" value="SSLN_0000349201"/>
</dbReference>
<dbReference type="OrthoDB" id="10253408at2759"/>
<keyword evidence="10" id="KW-1185">Reference proteome</keyword>
<evidence type="ECO:0000313" key="10">
    <source>
        <dbReference type="Proteomes" id="UP000275846"/>
    </source>
</evidence>
<keyword evidence="3" id="KW-0378">Hydrolase</keyword>
<evidence type="ECO:0000259" key="7">
    <source>
        <dbReference type="SMART" id="SM00645"/>
    </source>
</evidence>
<dbReference type="InterPro" id="IPR039417">
    <property type="entry name" value="Peptidase_C1A_papain-like"/>
</dbReference>
<gene>
    <name evidence="9" type="ORF">SSLN_LOCUS3389</name>
</gene>
<dbReference type="InterPro" id="IPR025661">
    <property type="entry name" value="Pept_asp_AS"/>
</dbReference>
<name>A0A183SGP1_SCHSO</name>
<evidence type="ECO:0000256" key="2">
    <source>
        <dbReference type="ARBA" id="ARBA00022670"/>
    </source>
</evidence>
<evidence type="ECO:0000313" key="9">
    <source>
        <dbReference type="EMBL" id="VDL89774.1"/>
    </source>
</evidence>
<dbReference type="STRING" id="70667.A0A183SGP1"/>
<reference evidence="9 10" key="2">
    <citation type="submission" date="2018-11" db="EMBL/GenBank/DDBJ databases">
        <authorList>
            <consortium name="Pathogen Informatics"/>
        </authorList>
    </citation>
    <scope>NUCLEOTIDE SEQUENCE [LARGE SCALE GENOMIC DNA]</scope>
    <source>
        <strain evidence="9 10">NST_G2</strain>
    </source>
</reference>
<comment type="similarity">
    <text evidence="1">Belongs to the peptidase C1 family.</text>
</comment>
<dbReference type="InterPro" id="IPR025660">
    <property type="entry name" value="Pept_his_AS"/>
</dbReference>
<keyword evidence="5" id="KW-0865">Zymogen</keyword>
<protein>
    <submittedName>
        <fullName evidence="11">Cathepsin L-like proteinase</fullName>
    </submittedName>
</protein>
<dbReference type="FunFam" id="3.90.70.10:FF:000006">
    <property type="entry name" value="Cathepsin S"/>
    <property type="match status" value="1"/>
</dbReference>
<dbReference type="CDD" id="cd02248">
    <property type="entry name" value="Peptidase_C1A"/>
    <property type="match status" value="2"/>
</dbReference>
<evidence type="ECO:0000259" key="8">
    <source>
        <dbReference type="SMART" id="SM00848"/>
    </source>
</evidence>
<keyword evidence="2" id="KW-0645">Protease</keyword>
<dbReference type="InterPro" id="IPR038765">
    <property type="entry name" value="Papain-like_cys_pep_sf"/>
</dbReference>
<keyword evidence="4" id="KW-0788">Thiol protease</keyword>
<dbReference type="GO" id="GO:0008234">
    <property type="term" value="F:cysteine-type peptidase activity"/>
    <property type="evidence" value="ECO:0007669"/>
    <property type="project" value="UniProtKB-KW"/>
</dbReference>
<dbReference type="PROSITE" id="PS00640">
    <property type="entry name" value="THIOL_PROTEASE_ASN"/>
    <property type="match status" value="1"/>
</dbReference>
<dbReference type="InterPro" id="IPR013128">
    <property type="entry name" value="Peptidase_C1A"/>
</dbReference>
<dbReference type="SMART" id="SM00645">
    <property type="entry name" value="Pept_C1"/>
    <property type="match status" value="2"/>
</dbReference>
<dbReference type="Pfam" id="PF00112">
    <property type="entry name" value="Peptidase_C1"/>
    <property type="match status" value="3"/>
</dbReference>
<dbReference type="PANTHER" id="PTHR12411">
    <property type="entry name" value="CYSTEINE PROTEASE FAMILY C1-RELATED"/>
    <property type="match status" value="1"/>
</dbReference>
<dbReference type="InterPro" id="IPR013201">
    <property type="entry name" value="Prot_inhib_I29"/>
</dbReference>
<dbReference type="Gene3D" id="3.90.70.10">
    <property type="entry name" value="Cysteine proteinases"/>
    <property type="match status" value="3"/>
</dbReference>
<dbReference type="SUPFAM" id="SSF54001">
    <property type="entry name" value="Cysteine proteinases"/>
    <property type="match status" value="2"/>
</dbReference>
<feature type="domain" description="Peptidase C1A papain C-terminal" evidence="7">
    <location>
        <begin position="209"/>
        <end position="423"/>
    </location>
</feature>
<dbReference type="SMART" id="SM00848">
    <property type="entry name" value="Inhibitor_I29"/>
    <property type="match status" value="2"/>
</dbReference>
<dbReference type="EMBL" id="UYSU01032528">
    <property type="protein sequence ID" value="VDL89774.1"/>
    <property type="molecule type" value="Genomic_DNA"/>
</dbReference>
<evidence type="ECO:0000256" key="3">
    <source>
        <dbReference type="ARBA" id="ARBA00022801"/>
    </source>
</evidence>
<feature type="domain" description="Cathepsin propeptide inhibitor" evidence="8">
    <location>
        <begin position="433"/>
        <end position="478"/>
    </location>
</feature>
<proteinExistence type="inferred from homology"/>
<evidence type="ECO:0000256" key="5">
    <source>
        <dbReference type="ARBA" id="ARBA00023145"/>
    </source>
</evidence>
<feature type="domain" description="Cathepsin propeptide inhibitor" evidence="8">
    <location>
        <begin position="120"/>
        <end position="180"/>
    </location>
</feature>